<comment type="caution">
    <text evidence="2">The sequence shown here is derived from an EMBL/GenBank/DDBJ whole genome shotgun (WGS) entry which is preliminary data.</text>
</comment>
<keyword evidence="3" id="KW-1185">Reference proteome</keyword>
<accession>A0A399S2U8</accession>
<dbReference type="Proteomes" id="UP000266005">
    <property type="component" value="Unassembled WGS sequence"/>
</dbReference>
<proteinExistence type="predicted"/>
<dbReference type="EMBL" id="QWGE01000003">
    <property type="protein sequence ID" value="RIJ37611.1"/>
    <property type="molecule type" value="Genomic_DNA"/>
</dbReference>
<dbReference type="AlphaFoldDB" id="A0A399S2U8"/>
<organism evidence="2 3">
    <name type="scientific">Pontibacter oryzae</name>
    <dbReference type="NCBI Taxonomy" id="2304593"/>
    <lineage>
        <taxon>Bacteria</taxon>
        <taxon>Pseudomonadati</taxon>
        <taxon>Bacteroidota</taxon>
        <taxon>Cytophagia</taxon>
        <taxon>Cytophagales</taxon>
        <taxon>Hymenobacteraceae</taxon>
        <taxon>Pontibacter</taxon>
    </lineage>
</organism>
<gene>
    <name evidence="2" type="ORF">D1627_10925</name>
</gene>
<evidence type="ECO:0000256" key="1">
    <source>
        <dbReference type="SAM" id="SignalP"/>
    </source>
</evidence>
<evidence type="ECO:0000313" key="3">
    <source>
        <dbReference type="Proteomes" id="UP000266005"/>
    </source>
</evidence>
<name>A0A399S2U8_9BACT</name>
<keyword evidence="1" id="KW-0732">Signal</keyword>
<feature type="chain" id="PRO_5017418743" evidence="1">
    <location>
        <begin position="21"/>
        <end position="356"/>
    </location>
</feature>
<dbReference type="OrthoDB" id="926208at2"/>
<reference evidence="3" key="1">
    <citation type="submission" date="2018-08" db="EMBL/GenBank/DDBJ databases">
        <title>Mucilaginibacter sp. MYSH2.</title>
        <authorList>
            <person name="Seo T."/>
        </authorList>
    </citation>
    <scope>NUCLEOTIDE SEQUENCE [LARGE SCALE GENOMIC DNA]</scope>
    <source>
        <strain evidence="3">KIRAN</strain>
    </source>
</reference>
<dbReference type="RefSeq" id="WP_119432268.1">
    <property type="nucleotide sequence ID" value="NZ_QWGE01000003.1"/>
</dbReference>
<feature type="signal peptide" evidence="1">
    <location>
        <begin position="1"/>
        <end position="20"/>
    </location>
</feature>
<sequence>MKYKLVMLMLLMQLSASAQKSVQVANLQLTIPVPLAQPQPTNPLDKALLFYGFQQGDEVVINVEPAQSNQPFNLEVREYGSSSAVYSARNQKKLRNVRIPAPRKIAYQFILTSANGTAIPAQLNIKRIPASSEAKYFNPNITWKPQHDTTWTTVTEKVAVKGELAPVTLIDKTFKVASKANLNPSRVAIPFKLPANTVHWVYWVGVGQEPVEQLRNITSMATKGAAALASTVSPVAAFGLGLIPSLPQVSSSGSIDYYFMNKASADKFVADADSDWKHYAFAQGTGVVADYKLVQLSETPKTPEGNLYAVFRNSNSVTGLDITLKVIAFEQEKKYVNRQVRKPLRIEQKFVPVFGE</sequence>
<evidence type="ECO:0000313" key="2">
    <source>
        <dbReference type="EMBL" id="RIJ37611.1"/>
    </source>
</evidence>
<protein>
    <submittedName>
        <fullName evidence="2">Uncharacterized protein</fullName>
    </submittedName>
</protein>